<gene>
    <name evidence="5" type="ORF">BFG57_16155</name>
</gene>
<organism evidence="5 6">
    <name type="scientific">Bacillus solimangrovi</name>
    <dbReference type="NCBI Taxonomy" id="1305675"/>
    <lineage>
        <taxon>Bacteria</taxon>
        <taxon>Bacillati</taxon>
        <taxon>Bacillota</taxon>
        <taxon>Bacilli</taxon>
        <taxon>Bacillales</taxon>
        <taxon>Bacillaceae</taxon>
        <taxon>Bacillus</taxon>
    </lineage>
</organism>
<dbReference type="InterPro" id="IPR025997">
    <property type="entry name" value="SBP_2_dom"/>
</dbReference>
<keyword evidence="6" id="KW-1185">Reference proteome</keyword>
<evidence type="ECO:0000313" key="5">
    <source>
        <dbReference type="EMBL" id="OEH92375.1"/>
    </source>
</evidence>
<dbReference type="PANTHER" id="PTHR30036">
    <property type="entry name" value="D-XYLOSE-BINDING PERIPLASMIC PROTEIN"/>
    <property type="match status" value="1"/>
</dbReference>
<evidence type="ECO:0000256" key="1">
    <source>
        <dbReference type="ARBA" id="ARBA00004196"/>
    </source>
</evidence>
<dbReference type="PROSITE" id="PS51257">
    <property type="entry name" value="PROKAR_LIPOPROTEIN"/>
    <property type="match status" value="1"/>
</dbReference>
<evidence type="ECO:0000313" key="6">
    <source>
        <dbReference type="Proteomes" id="UP000095209"/>
    </source>
</evidence>
<evidence type="ECO:0000256" key="2">
    <source>
        <dbReference type="ARBA" id="ARBA00007639"/>
    </source>
</evidence>
<dbReference type="OrthoDB" id="7041874at2"/>
<dbReference type="GO" id="GO:0030288">
    <property type="term" value="C:outer membrane-bounded periplasmic space"/>
    <property type="evidence" value="ECO:0007669"/>
    <property type="project" value="TreeGrafter"/>
</dbReference>
<dbReference type="AlphaFoldDB" id="A0A1E5LE60"/>
<keyword evidence="3" id="KW-0732">Signal</keyword>
<reference evidence="5 6" key="1">
    <citation type="submission" date="2016-08" db="EMBL/GenBank/DDBJ databases">
        <title>Genome of Bacillus solimangrovi GH2-4.</title>
        <authorList>
            <person name="Lim S."/>
            <person name="Kim B.-C."/>
        </authorList>
    </citation>
    <scope>NUCLEOTIDE SEQUENCE [LARGE SCALE GENOMIC DNA]</scope>
    <source>
        <strain evidence="5 6">GH2-4</strain>
    </source>
</reference>
<dbReference type="Gene3D" id="3.40.50.2300">
    <property type="match status" value="2"/>
</dbReference>
<comment type="caution">
    <text evidence="5">The sequence shown here is derived from an EMBL/GenBank/DDBJ whole genome shotgun (WGS) entry which is preliminary data.</text>
</comment>
<feature type="domain" description="Periplasmic binding protein" evidence="4">
    <location>
        <begin position="76"/>
        <end position="323"/>
    </location>
</feature>
<dbReference type="GO" id="GO:0030246">
    <property type="term" value="F:carbohydrate binding"/>
    <property type="evidence" value="ECO:0007669"/>
    <property type="project" value="TreeGrafter"/>
</dbReference>
<accession>A0A1E5LE60</accession>
<sequence>MKKNLSKLFILLLALNIFLIGCTNEQDAVSSQPADEPTEQVDVINEDTNKNTSTATIPEAVNKPLKIAAIMQMSIGTFSSQYVAGVKEQVEKFGGEVQIYNSNNDLAQMATHLDTAVNQGVDGILIDHGRADALEAGVKKAIEAGIPVVVFDNDIDLPGVTKIDQDDYSLAWDSLKTLAQDIDGEGNIVYIWVGGFTPMERRNVIYEAFKTRYPAIQEIARFGTASANTALDTQTQMEAILKQYPKGEIDAVFAPWDEFAKGAVRAIEQAGRDEISVYGIDLSDEDLQIIQKENSAWKASAATDPAEVGKIQVRFLYQKIAGEPTPQIFSLDPYLVKQTDLPKQNISMDEIGDYIDGWGESNAATSAWMEQLEQQVKE</sequence>
<feature type="signal peptide" evidence="3">
    <location>
        <begin position="1"/>
        <end position="28"/>
    </location>
</feature>
<comment type="subcellular location">
    <subcellularLocation>
        <location evidence="1">Cell envelope</location>
    </subcellularLocation>
</comment>
<proteinExistence type="inferred from homology"/>
<comment type="similarity">
    <text evidence="2">Belongs to the bacterial solute-binding protein 2 family.</text>
</comment>
<dbReference type="PANTHER" id="PTHR30036:SF7">
    <property type="entry name" value="ABC TRANSPORTER PERIPLASMIC-BINDING PROTEIN YPHF"/>
    <property type="match status" value="1"/>
</dbReference>
<evidence type="ECO:0000256" key="3">
    <source>
        <dbReference type="SAM" id="SignalP"/>
    </source>
</evidence>
<dbReference type="Pfam" id="PF13407">
    <property type="entry name" value="Peripla_BP_4"/>
    <property type="match status" value="1"/>
</dbReference>
<evidence type="ECO:0000259" key="4">
    <source>
        <dbReference type="Pfam" id="PF13407"/>
    </source>
</evidence>
<dbReference type="CDD" id="cd06305">
    <property type="entry name" value="PBP1_methylthioribose_binding-like"/>
    <property type="match status" value="1"/>
</dbReference>
<dbReference type="STRING" id="1305675.BFG57_16155"/>
<protein>
    <submittedName>
        <fullName evidence="5">LacI family transcriptional regulator</fullName>
    </submittedName>
</protein>
<name>A0A1E5LE60_9BACI</name>
<dbReference type="InterPro" id="IPR050555">
    <property type="entry name" value="Bact_Solute-Bind_Prot2"/>
</dbReference>
<dbReference type="EMBL" id="MJEH01000030">
    <property type="protein sequence ID" value="OEH92375.1"/>
    <property type="molecule type" value="Genomic_DNA"/>
</dbReference>
<feature type="chain" id="PRO_5038704186" evidence="3">
    <location>
        <begin position="29"/>
        <end position="378"/>
    </location>
</feature>
<dbReference type="InterPro" id="IPR028082">
    <property type="entry name" value="Peripla_BP_I"/>
</dbReference>
<dbReference type="RefSeq" id="WP_069717591.1">
    <property type="nucleotide sequence ID" value="NZ_MJEH01000030.1"/>
</dbReference>
<dbReference type="SUPFAM" id="SSF53822">
    <property type="entry name" value="Periplasmic binding protein-like I"/>
    <property type="match status" value="1"/>
</dbReference>
<dbReference type="Proteomes" id="UP000095209">
    <property type="component" value="Unassembled WGS sequence"/>
</dbReference>